<evidence type="ECO:0000259" key="5">
    <source>
        <dbReference type="Pfam" id="PF01167"/>
    </source>
</evidence>
<sequence>MSEENQPENRLAKLEKQREIIRKKQKQKHAHEVMSLQARTETAGTIHNEMRVEITRKTKKTSKPDLKPGWASYAYDGPQAYDLANPDDLCTSSEVQVIRVSSMHEQGDIGQSIGTGKPMPKSSVGQHSTNLTSITRKPYSVQSFQDAEETAITRSSTLMSSLDQDALLLSASDDEFEPQGNGEPADPTVLCNPSTTPAVPARLSLNGDSRLPVCTEDQASVPTQPQTPPASRVVDWTRDSLSSSINQSHSAHPSPVDPKSEVLDAVPVLHSTVTERHETPIPHARHKTHTHSSSVTKADPQIQAPNSLNLNSCATTSYSKTSPTTSQTEITASPHELRPTTSKLTNGSPKTVHGARPRGSKQSTHSAIKSDSTLEPVNPPVNGLPSLPDVMENLEEFVLRPAPQGVTIRCRISRDKHGMDRGLFPTYYLHMEREDRKFFLLAARRRKRSTTSNYVISCDATDLSRAAESFAGKLRSNFLGTQFVLYAGGKRARRGDMSAPNRSRASIRSTDSETYEDGSTYGHETLRELAAVIYDTNVLGFKGPRRMTVLLPRMTSTEEHTEYGAGTARGTLLECWKQKSWDGLMELHNKCPVWNEDTQSYVLNFFGRVTQASVKNFQIVHDSDASYVVMQFGRVADDAFTMDYAYPMCALQAFGIALSSFDGKLACE</sequence>
<evidence type="ECO:0000313" key="6">
    <source>
        <dbReference type="EMBL" id="THD24072.1"/>
    </source>
</evidence>
<evidence type="ECO:0000313" key="7">
    <source>
        <dbReference type="Proteomes" id="UP000230066"/>
    </source>
</evidence>
<dbReference type="GO" id="GO:0005929">
    <property type="term" value="C:cilium"/>
    <property type="evidence" value="ECO:0007669"/>
    <property type="project" value="TreeGrafter"/>
</dbReference>
<dbReference type="EMBL" id="JXXN02001792">
    <property type="protein sequence ID" value="THD24072.1"/>
    <property type="molecule type" value="Genomic_DNA"/>
</dbReference>
<dbReference type="PANTHER" id="PTHR16517:SF7">
    <property type="entry name" value="PROTEIN KING TUBBY"/>
    <property type="match status" value="1"/>
</dbReference>
<accession>A0A4E0RYQ6</accession>
<evidence type="ECO:0000256" key="4">
    <source>
        <dbReference type="SAM" id="MobiDB-lite"/>
    </source>
</evidence>
<comment type="similarity">
    <text evidence="2">Belongs to the TUB family.</text>
</comment>
<dbReference type="AlphaFoldDB" id="A0A4E0RYQ6"/>
<feature type="compositionally biased region" description="Low complexity" evidence="4">
    <location>
        <begin position="315"/>
        <end position="328"/>
    </location>
</feature>
<dbReference type="GO" id="GO:0005737">
    <property type="term" value="C:cytoplasm"/>
    <property type="evidence" value="ECO:0007669"/>
    <property type="project" value="UniProtKB-SubCell"/>
</dbReference>
<feature type="domain" description="Tubby C-terminal" evidence="5">
    <location>
        <begin position="399"/>
        <end position="662"/>
    </location>
</feature>
<dbReference type="GO" id="GO:0061512">
    <property type="term" value="P:protein localization to cilium"/>
    <property type="evidence" value="ECO:0007669"/>
    <property type="project" value="TreeGrafter"/>
</dbReference>
<comment type="subcellular location">
    <subcellularLocation>
        <location evidence="1">Cytoplasm</location>
    </subcellularLocation>
</comment>
<dbReference type="InterPro" id="IPR025659">
    <property type="entry name" value="Tubby-like_C"/>
</dbReference>
<dbReference type="PRINTS" id="PR01573">
    <property type="entry name" value="SUPERTUBBY"/>
</dbReference>
<dbReference type="SUPFAM" id="SSF54518">
    <property type="entry name" value="Tubby C-terminal domain-like"/>
    <property type="match status" value="1"/>
</dbReference>
<dbReference type="PROSITE" id="PS01201">
    <property type="entry name" value="TUB_2"/>
    <property type="match status" value="1"/>
</dbReference>
<feature type="region of interest" description="Disordered" evidence="4">
    <location>
        <begin position="493"/>
        <end position="519"/>
    </location>
</feature>
<comment type="caution">
    <text evidence="6">The sequence shown here is derived from an EMBL/GenBank/DDBJ whole genome shotgun (WGS) entry which is preliminary data.</text>
</comment>
<name>A0A4E0RYQ6_FASHE</name>
<dbReference type="Proteomes" id="UP000230066">
    <property type="component" value="Unassembled WGS sequence"/>
</dbReference>
<keyword evidence="7" id="KW-1185">Reference proteome</keyword>
<evidence type="ECO:0000256" key="2">
    <source>
        <dbReference type="ARBA" id="ARBA00007129"/>
    </source>
</evidence>
<feature type="compositionally biased region" description="Polar residues" evidence="4">
    <location>
        <begin position="303"/>
        <end position="314"/>
    </location>
</feature>
<feature type="region of interest" description="Disordered" evidence="4">
    <location>
        <begin position="174"/>
        <end position="197"/>
    </location>
</feature>
<dbReference type="InterPro" id="IPR000007">
    <property type="entry name" value="Tubby_C"/>
</dbReference>
<feature type="region of interest" description="Disordered" evidence="4">
    <location>
        <begin position="275"/>
        <end position="383"/>
    </location>
</feature>
<dbReference type="Pfam" id="PF01167">
    <property type="entry name" value="Tub"/>
    <property type="match status" value="1"/>
</dbReference>
<proteinExistence type="inferred from homology"/>
<feature type="region of interest" description="Disordered" evidence="4">
    <location>
        <begin position="240"/>
        <end position="261"/>
    </location>
</feature>
<protein>
    <submittedName>
        <fullName evidence="6">Tubby protein</fullName>
    </submittedName>
</protein>
<feature type="compositionally biased region" description="Polar residues" evidence="4">
    <location>
        <begin position="360"/>
        <end position="375"/>
    </location>
</feature>
<dbReference type="InterPro" id="IPR018066">
    <property type="entry name" value="Tubby_C_CS"/>
</dbReference>
<feature type="compositionally biased region" description="Polar residues" evidence="4">
    <location>
        <begin position="240"/>
        <end position="251"/>
    </location>
</feature>
<feature type="compositionally biased region" description="Polar residues" evidence="4">
    <location>
        <begin position="339"/>
        <end position="349"/>
    </location>
</feature>
<feature type="region of interest" description="Disordered" evidence="4">
    <location>
        <begin position="23"/>
        <end position="69"/>
    </location>
</feature>
<dbReference type="PANTHER" id="PTHR16517">
    <property type="entry name" value="TUBBY-RELATED"/>
    <property type="match status" value="1"/>
</dbReference>
<evidence type="ECO:0000256" key="3">
    <source>
        <dbReference type="ARBA" id="ARBA00022490"/>
    </source>
</evidence>
<feature type="compositionally biased region" description="Basic and acidic residues" evidence="4">
    <location>
        <begin position="48"/>
        <end position="66"/>
    </location>
</feature>
<keyword evidence="3" id="KW-0963">Cytoplasm</keyword>
<evidence type="ECO:0000256" key="1">
    <source>
        <dbReference type="ARBA" id="ARBA00004496"/>
    </source>
</evidence>
<reference evidence="6" key="1">
    <citation type="submission" date="2019-03" db="EMBL/GenBank/DDBJ databases">
        <title>Improved annotation for the trematode Fasciola hepatica.</title>
        <authorList>
            <person name="Choi Y.-J."/>
            <person name="Martin J."/>
            <person name="Mitreva M."/>
        </authorList>
    </citation>
    <scope>NUCLEOTIDE SEQUENCE [LARGE SCALE GENOMIC DNA]</scope>
</reference>
<gene>
    <name evidence="6" type="ORF">D915_005241</name>
</gene>
<feature type="compositionally biased region" description="Polar residues" evidence="4">
    <location>
        <begin position="500"/>
        <end position="509"/>
    </location>
</feature>
<dbReference type="Gene3D" id="3.20.90.10">
    <property type="entry name" value="Tubby Protein, Chain A"/>
    <property type="match status" value="1"/>
</dbReference>
<organism evidence="6 7">
    <name type="scientific">Fasciola hepatica</name>
    <name type="common">Liver fluke</name>
    <dbReference type="NCBI Taxonomy" id="6192"/>
    <lineage>
        <taxon>Eukaryota</taxon>
        <taxon>Metazoa</taxon>
        <taxon>Spiralia</taxon>
        <taxon>Lophotrochozoa</taxon>
        <taxon>Platyhelminthes</taxon>
        <taxon>Trematoda</taxon>
        <taxon>Digenea</taxon>
        <taxon>Plagiorchiida</taxon>
        <taxon>Echinostomata</taxon>
        <taxon>Echinostomatoidea</taxon>
        <taxon>Fasciolidae</taxon>
        <taxon>Fasciola</taxon>
    </lineage>
</organism>